<proteinExistence type="predicted"/>
<accession>A0A6M8EB16</accession>
<sequence length="193" mass="21984">MKNVLKIVFLGIIGFSLLVYLTAPKNVEKSTISNDENSVLTIDSIPRYFELIGKNPYTKFETLFQEGVEKYIVVLNHDALAVFKDLYKKTDKNIVLIANISNTPWIIKQIAVNGELEKMYKDSKIPLINDDNGFFVKTLKIDNNKQNQYFVFKLNTDGTIEKVTEGLVKQGALEKGLTNDELEKSLNEIVKIF</sequence>
<dbReference type="AlphaFoldDB" id="A0A6M8EB16"/>
<evidence type="ECO:0000313" key="1">
    <source>
        <dbReference type="EMBL" id="QKE28563.1"/>
    </source>
</evidence>
<dbReference type="KEGG" id="paco:AACT_1396"/>
<keyword evidence="2" id="KW-1185">Reference proteome</keyword>
<dbReference type="RefSeq" id="WP_172126138.1">
    <property type="nucleotide sequence ID" value="NZ_CP042652.1"/>
</dbReference>
<organism evidence="1 2">
    <name type="scientific">Arcobacter acticola</name>
    <dbReference type="NCBI Taxonomy" id="1849015"/>
    <lineage>
        <taxon>Bacteria</taxon>
        <taxon>Pseudomonadati</taxon>
        <taxon>Campylobacterota</taxon>
        <taxon>Epsilonproteobacteria</taxon>
        <taxon>Campylobacterales</taxon>
        <taxon>Arcobacteraceae</taxon>
        <taxon>Arcobacter</taxon>
    </lineage>
</organism>
<protein>
    <submittedName>
        <fullName evidence="1">Uncharacterized protein</fullName>
    </submittedName>
</protein>
<reference evidence="1 2" key="1">
    <citation type="submission" date="2019-08" db="EMBL/GenBank/DDBJ databases">
        <title>Complete genome sequence of Arcobacter acticola.</title>
        <authorList>
            <person name="Miller W."/>
        </authorList>
    </citation>
    <scope>NUCLEOTIDE SEQUENCE [LARGE SCALE GENOMIC DNA]</scope>
    <source>
        <strain evidence="1 2">KCTC 52212</strain>
    </source>
</reference>
<gene>
    <name evidence="1" type="ORF">AACT_1396</name>
</gene>
<evidence type="ECO:0000313" key="2">
    <source>
        <dbReference type="Proteomes" id="UP000503483"/>
    </source>
</evidence>
<dbReference type="EMBL" id="CP042652">
    <property type="protein sequence ID" value="QKE28563.1"/>
    <property type="molecule type" value="Genomic_DNA"/>
</dbReference>
<name>A0A6M8EB16_9BACT</name>
<dbReference type="Proteomes" id="UP000503483">
    <property type="component" value="Chromosome"/>
</dbReference>